<organism evidence="1 2">
    <name type="scientific">Pseudomonas zeae</name>
    <dbReference type="NCBI Taxonomy" id="2745510"/>
    <lineage>
        <taxon>Bacteria</taxon>
        <taxon>Pseudomonadati</taxon>
        <taxon>Pseudomonadota</taxon>
        <taxon>Gammaproteobacteria</taxon>
        <taxon>Pseudomonadales</taxon>
        <taxon>Pseudomonadaceae</taxon>
        <taxon>Pseudomonas</taxon>
    </lineage>
</organism>
<evidence type="ECO:0000313" key="2">
    <source>
        <dbReference type="Proteomes" id="UP001287024"/>
    </source>
</evidence>
<dbReference type="EMBL" id="JASFAG010000005">
    <property type="protein sequence ID" value="MDX9679728.1"/>
    <property type="molecule type" value="Genomic_DNA"/>
</dbReference>
<reference evidence="1 2" key="1">
    <citation type="submission" date="2023-05" db="EMBL/GenBank/DDBJ databases">
        <title>Siderophore-mediated competition between Bacillus subtilis and Pseudomonas marginalis.</title>
        <authorList>
            <person name="Lyng M."/>
            <person name="Joergensen J.P.B."/>
            <person name="Schostag M.D."/>
            <person name="Jarmusch S.A."/>
            <person name="Aguilar D.K.C."/>
            <person name="Andrade C.N.L."/>
            <person name="Kovacs A.T."/>
        </authorList>
    </citation>
    <scope>NUCLEOTIDE SEQUENCE [LARGE SCALE GENOMIC DNA]</scope>
    <source>
        <strain evidence="1 2">P8_72</strain>
    </source>
</reference>
<gene>
    <name evidence="1" type="ORF">QMK45_28095</name>
</gene>
<comment type="caution">
    <text evidence="1">The sequence shown here is derived from an EMBL/GenBank/DDBJ whole genome shotgun (WGS) entry which is preliminary data.</text>
</comment>
<name>A0ABU5BSQ1_9PSED</name>
<accession>A0ABU5BSQ1</accession>
<dbReference type="RefSeq" id="WP_320337657.1">
    <property type="nucleotide sequence ID" value="NZ_JASFAG010000005.1"/>
</dbReference>
<keyword evidence="2" id="KW-1185">Reference proteome</keyword>
<dbReference type="Proteomes" id="UP001287024">
    <property type="component" value="Unassembled WGS sequence"/>
</dbReference>
<evidence type="ECO:0000313" key="1">
    <source>
        <dbReference type="EMBL" id="MDX9679728.1"/>
    </source>
</evidence>
<proteinExistence type="predicted"/>
<sequence length="48" mass="5232">MLIQKPIRLPLRPAISQPMSEPAQPIKGLQAISTGLKRNIHVGGRYGV</sequence>
<protein>
    <submittedName>
        <fullName evidence="1">Uncharacterized protein</fullName>
    </submittedName>
</protein>